<organism evidence="1 2">
    <name type="scientific">Grifola frondosa</name>
    <name type="common">Maitake</name>
    <name type="synonym">Polyporus frondosus</name>
    <dbReference type="NCBI Taxonomy" id="5627"/>
    <lineage>
        <taxon>Eukaryota</taxon>
        <taxon>Fungi</taxon>
        <taxon>Dikarya</taxon>
        <taxon>Basidiomycota</taxon>
        <taxon>Agaricomycotina</taxon>
        <taxon>Agaricomycetes</taxon>
        <taxon>Polyporales</taxon>
        <taxon>Grifolaceae</taxon>
        <taxon>Grifola</taxon>
    </lineage>
</organism>
<keyword evidence="2" id="KW-1185">Reference proteome</keyword>
<proteinExistence type="predicted"/>
<comment type="caution">
    <text evidence="1">The sequence shown here is derived from an EMBL/GenBank/DDBJ whole genome shotgun (WGS) entry which is preliminary data.</text>
</comment>
<dbReference type="EMBL" id="LUGG01000022">
    <property type="protein sequence ID" value="OBZ68225.1"/>
    <property type="molecule type" value="Genomic_DNA"/>
</dbReference>
<accession>A0A1C7LTU1</accession>
<evidence type="ECO:0000313" key="2">
    <source>
        <dbReference type="Proteomes" id="UP000092993"/>
    </source>
</evidence>
<dbReference type="Proteomes" id="UP000092993">
    <property type="component" value="Unassembled WGS sequence"/>
</dbReference>
<gene>
    <name evidence="1" type="ORF">A0H81_11845</name>
</gene>
<dbReference type="AlphaFoldDB" id="A0A1C7LTU1"/>
<protein>
    <submittedName>
        <fullName evidence="1">Uncharacterized protein</fullName>
    </submittedName>
</protein>
<evidence type="ECO:0000313" key="1">
    <source>
        <dbReference type="EMBL" id="OBZ68225.1"/>
    </source>
</evidence>
<reference evidence="1 2" key="1">
    <citation type="submission" date="2016-03" db="EMBL/GenBank/DDBJ databases">
        <title>Whole genome sequencing of Grifola frondosa 9006-11.</title>
        <authorList>
            <person name="Min B."/>
            <person name="Park H."/>
            <person name="Kim J.-G."/>
            <person name="Cho H."/>
            <person name="Oh Y.-L."/>
            <person name="Kong W.-S."/>
            <person name="Choi I.-G."/>
        </authorList>
    </citation>
    <scope>NUCLEOTIDE SEQUENCE [LARGE SCALE GENOMIC DNA]</scope>
    <source>
        <strain evidence="1 2">9006-11</strain>
    </source>
</reference>
<name>A0A1C7LTU1_GRIFR</name>
<sequence length="87" mass="9285">MKRPPGAVFASDQIGQKKAGKRNVAAGELHERVFITTVLAGMLIGTAKAFIGNAWSWMWHAGPSFVAALSLSEFTGNCHRQIGVSSN</sequence>